<dbReference type="SMART" id="SM00482">
    <property type="entry name" value="POLAc"/>
    <property type="match status" value="1"/>
</dbReference>
<dbReference type="SUPFAM" id="SSF56672">
    <property type="entry name" value="DNA/RNA polymerases"/>
    <property type="match status" value="1"/>
</dbReference>
<dbReference type="InterPro" id="IPR002298">
    <property type="entry name" value="DNA_polymerase_A"/>
</dbReference>
<sequence length="228" mass="26229">MEMRVLADQSGDTKFIQALKDDLDVHSYTASLMFNKPYTNEFKKLYPDLRQAAKIIGFGLMYGMGPHSLGRQIGVTPEEGKEYLEKYFQSYPSVRKYLDKLATNAVKNGWSKTPAGRKRWYTIPDKMDPDYSKKIGQIQREAKNHPIQGTNADITKFALVFLHERLQKEGVDGFVTHTVHDEIVCEVRADQAKDWALIQQEEMVRAGELILKKVPVRSDPFVGDYWEH</sequence>
<name>A0A0G1A5B9_UNCKA</name>
<comment type="caution">
    <text evidence="10">The sequence shown here is derived from an EMBL/GenBank/DDBJ whole genome shotgun (WGS) entry which is preliminary data.</text>
</comment>
<keyword evidence="7" id="KW-0238">DNA-binding</keyword>
<dbReference type="PROSITE" id="PS00447">
    <property type="entry name" value="DNA_POLYMERASE_A"/>
    <property type="match status" value="1"/>
</dbReference>
<reference evidence="10 11" key="1">
    <citation type="journal article" date="2015" name="Nature">
        <title>rRNA introns, odd ribosomes, and small enigmatic genomes across a large radiation of phyla.</title>
        <authorList>
            <person name="Brown C.T."/>
            <person name="Hug L.A."/>
            <person name="Thomas B.C."/>
            <person name="Sharon I."/>
            <person name="Castelle C.J."/>
            <person name="Singh A."/>
            <person name="Wilkins M.J."/>
            <person name="Williams K.H."/>
            <person name="Banfield J.F."/>
        </authorList>
    </citation>
    <scope>NUCLEOTIDE SEQUENCE [LARGE SCALE GENOMIC DNA]</scope>
</reference>
<dbReference type="InterPro" id="IPR001098">
    <property type="entry name" value="DNA-dir_DNA_pol_A_palm_dom"/>
</dbReference>
<dbReference type="GO" id="GO:0003677">
    <property type="term" value="F:DNA binding"/>
    <property type="evidence" value="ECO:0007669"/>
    <property type="project" value="UniProtKB-KW"/>
</dbReference>
<dbReference type="InterPro" id="IPR043502">
    <property type="entry name" value="DNA/RNA_pol_sf"/>
</dbReference>
<dbReference type="GO" id="GO:0006261">
    <property type="term" value="P:DNA-templated DNA replication"/>
    <property type="evidence" value="ECO:0007669"/>
    <property type="project" value="InterPro"/>
</dbReference>
<dbReference type="GO" id="GO:0006302">
    <property type="term" value="P:double-strand break repair"/>
    <property type="evidence" value="ECO:0007669"/>
    <property type="project" value="TreeGrafter"/>
</dbReference>
<keyword evidence="5" id="KW-0235">DNA replication</keyword>
<proteinExistence type="inferred from homology"/>
<dbReference type="PRINTS" id="PR00868">
    <property type="entry name" value="DNAPOLI"/>
</dbReference>
<evidence type="ECO:0000256" key="3">
    <source>
        <dbReference type="ARBA" id="ARBA00022679"/>
    </source>
</evidence>
<dbReference type="AlphaFoldDB" id="A0A0G1A5B9"/>
<evidence type="ECO:0000313" key="10">
    <source>
        <dbReference type="EMBL" id="KKS20583.1"/>
    </source>
</evidence>
<evidence type="ECO:0000256" key="2">
    <source>
        <dbReference type="ARBA" id="ARBA00012417"/>
    </source>
</evidence>
<keyword evidence="4 10" id="KW-0548">Nucleotidyltransferase</keyword>
<dbReference type="Pfam" id="PF00476">
    <property type="entry name" value="DNA_pol_A"/>
    <property type="match status" value="1"/>
</dbReference>
<gene>
    <name evidence="10" type="ORF">UU77_C0023G0007</name>
</gene>
<organism evidence="10 11">
    <name type="scientific">candidate division WWE3 bacterium GW2011_GWC1_41_7</name>
    <dbReference type="NCBI Taxonomy" id="1619119"/>
    <lineage>
        <taxon>Bacteria</taxon>
        <taxon>Katanobacteria</taxon>
    </lineage>
</organism>
<accession>A0A0G1A5B9</accession>
<keyword evidence="3 10" id="KW-0808">Transferase</keyword>
<dbReference type="EMBL" id="LCBX01000023">
    <property type="protein sequence ID" value="KKS20583.1"/>
    <property type="molecule type" value="Genomic_DNA"/>
</dbReference>
<comment type="similarity">
    <text evidence="1">Belongs to the DNA polymerase type-A family.</text>
</comment>
<dbReference type="Gene3D" id="3.30.70.370">
    <property type="match status" value="1"/>
</dbReference>
<comment type="catalytic activity">
    <reaction evidence="8">
        <text>DNA(n) + a 2'-deoxyribonucleoside 5'-triphosphate = DNA(n+1) + diphosphate</text>
        <dbReference type="Rhea" id="RHEA:22508"/>
        <dbReference type="Rhea" id="RHEA-COMP:17339"/>
        <dbReference type="Rhea" id="RHEA-COMP:17340"/>
        <dbReference type="ChEBI" id="CHEBI:33019"/>
        <dbReference type="ChEBI" id="CHEBI:61560"/>
        <dbReference type="ChEBI" id="CHEBI:173112"/>
        <dbReference type="EC" id="2.7.7.7"/>
    </reaction>
</comment>
<dbReference type="PANTHER" id="PTHR10133">
    <property type="entry name" value="DNA POLYMERASE I"/>
    <property type="match status" value="1"/>
</dbReference>
<dbReference type="PANTHER" id="PTHR10133:SF27">
    <property type="entry name" value="DNA POLYMERASE NU"/>
    <property type="match status" value="1"/>
</dbReference>
<evidence type="ECO:0000256" key="7">
    <source>
        <dbReference type="ARBA" id="ARBA00023125"/>
    </source>
</evidence>
<dbReference type="EC" id="2.7.7.7" evidence="2"/>
<protein>
    <recommendedName>
        <fullName evidence="2">DNA-directed DNA polymerase</fullName>
        <ecNumber evidence="2">2.7.7.7</ecNumber>
    </recommendedName>
</protein>
<evidence type="ECO:0000256" key="4">
    <source>
        <dbReference type="ARBA" id="ARBA00022695"/>
    </source>
</evidence>
<evidence type="ECO:0000256" key="1">
    <source>
        <dbReference type="ARBA" id="ARBA00007705"/>
    </source>
</evidence>
<evidence type="ECO:0000256" key="5">
    <source>
        <dbReference type="ARBA" id="ARBA00022705"/>
    </source>
</evidence>
<evidence type="ECO:0000256" key="8">
    <source>
        <dbReference type="ARBA" id="ARBA00049244"/>
    </source>
</evidence>
<evidence type="ECO:0000313" key="11">
    <source>
        <dbReference type="Proteomes" id="UP000034507"/>
    </source>
</evidence>
<dbReference type="Proteomes" id="UP000034507">
    <property type="component" value="Unassembled WGS sequence"/>
</dbReference>
<feature type="domain" description="DNA-directed DNA polymerase family A palm" evidence="9">
    <location>
        <begin position="2"/>
        <end position="191"/>
    </location>
</feature>
<dbReference type="Gene3D" id="1.10.150.20">
    <property type="entry name" value="5' to 3' exonuclease, C-terminal subdomain"/>
    <property type="match status" value="1"/>
</dbReference>
<evidence type="ECO:0000256" key="6">
    <source>
        <dbReference type="ARBA" id="ARBA00022932"/>
    </source>
</evidence>
<evidence type="ECO:0000259" key="9">
    <source>
        <dbReference type="SMART" id="SM00482"/>
    </source>
</evidence>
<dbReference type="GO" id="GO:0003887">
    <property type="term" value="F:DNA-directed DNA polymerase activity"/>
    <property type="evidence" value="ECO:0007669"/>
    <property type="project" value="UniProtKB-KW"/>
</dbReference>
<keyword evidence="6 10" id="KW-0239">DNA-directed DNA polymerase</keyword>
<dbReference type="InterPro" id="IPR019760">
    <property type="entry name" value="DNA-dir_DNA_pol_A_CS"/>
</dbReference>